<evidence type="ECO:0000256" key="3">
    <source>
        <dbReference type="ARBA" id="ARBA00022692"/>
    </source>
</evidence>
<comment type="similarity">
    <text evidence="2">Belongs to the GtrA family.</text>
</comment>
<proteinExistence type="inferred from homology"/>
<feature type="transmembrane region" description="Helical" evidence="6">
    <location>
        <begin position="78"/>
        <end position="96"/>
    </location>
</feature>
<accession>A0A0V8QGP8</accession>
<protein>
    <recommendedName>
        <fullName evidence="7">GtrA/DPMS transmembrane domain-containing protein</fullName>
    </recommendedName>
</protein>
<dbReference type="RefSeq" id="WP_058351953.1">
    <property type="nucleotide sequence ID" value="NZ_CABMMD010000090.1"/>
</dbReference>
<dbReference type="Pfam" id="PF04138">
    <property type="entry name" value="GtrA_DPMS_TM"/>
    <property type="match status" value="1"/>
</dbReference>
<evidence type="ECO:0000256" key="2">
    <source>
        <dbReference type="ARBA" id="ARBA00009399"/>
    </source>
</evidence>
<feature type="domain" description="GtrA/DPMS transmembrane" evidence="7">
    <location>
        <begin position="9"/>
        <end position="127"/>
    </location>
</feature>
<gene>
    <name evidence="8" type="ORF">ASU35_07775</name>
</gene>
<evidence type="ECO:0000256" key="6">
    <source>
        <dbReference type="SAM" id="Phobius"/>
    </source>
</evidence>
<feature type="transmembrane region" description="Helical" evidence="6">
    <location>
        <begin position="7"/>
        <end position="27"/>
    </location>
</feature>
<keyword evidence="5 6" id="KW-0472">Membrane</keyword>
<evidence type="ECO:0000313" key="8">
    <source>
        <dbReference type="EMBL" id="KSV59765.1"/>
    </source>
</evidence>
<dbReference type="Proteomes" id="UP000054874">
    <property type="component" value="Unassembled WGS sequence"/>
</dbReference>
<feature type="transmembrane region" description="Helical" evidence="6">
    <location>
        <begin position="33"/>
        <end position="53"/>
    </location>
</feature>
<dbReference type="AlphaFoldDB" id="A0A0V8QGP8"/>
<dbReference type="InterPro" id="IPR007267">
    <property type="entry name" value="GtrA_DPMS_TM"/>
</dbReference>
<reference evidence="8 9" key="1">
    <citation type="submission" date="2015-11" db="EMBL/GenBank/DDBJ databases">
        <title>Butyribacter intestini gen. nov., sp. nov., a butyric acid-producing bacterium of the family Lachnospiraceae isolated from the human faeces.</title>
        <authorList>
            <person name="Zou Y."/>
            <person name="Xue W."/>
            <person name="Luo G."/>
            <person name="Lv M."/>
        </authorList>
    </citation>
    <scope>NUCLEOTIDE SEQUENCE [LARGE SCALE GENOMIC DNA]</scope>
    <source>
        <strain evidence="8 9">ACET-33324</strain>
    </source>
</reference>
<dbReference type="InterPro" id="IPR051401">
    <property type="entry name" value="GtrA_CellWall_Glycosyl"/>
</dbReference>
<comment type="subcellular location">
    <subcellularLocation>
        <location evidence="1">Membrane</location>
        <topology evidence="1">Multi-pass membrane protein</topology>
    </subcellularLocation>
</comment>
<sequence length="129" mass="14770">MIKREAAAYLVVGVVTTVINMAVYYICYNMADISNLFSNGMAWVLAVVFAYFANDRLVFTATKGGGFRAELKKMKRFFVARIFSFFVDEAGMYLLVDLLFVNNMFSKVAMNVIIILLNYILSKFFIFKE</sequence>
<dbReference type="PANTHER" id="PTHR38459:SF5">
    <property type="entry name" value="CELL WALL TEICHOIC ACID GLYCOSYLATION PROTEIN GTCA"/>
    <property type="match status" value="1"/>
</dbReference>
<feature type="transmembrane region" description="Helical" evidence="6">
    <location>
        <begin position="108"/>
        <end position="127"/>
    </location>
</feature>
<dbReference type="STRING" id="290052.ASU35_07775"/>
<evidence type="ECO:0000259" key="7">
    <source>
        <dbReference type="Pfam" id="PF04138"/>
    </source>
</evidence>
<dbReference type="GO" id="GO:0005886">
    <property type="term" value="C:plasma membrane"/>
    <property type="evidence" value="ECO:0007669"/>
    <property type="project" value="TreeGrafter"/>
</dbReference>
<dbReference type="PANTHER" id="PTHR38459">
    <property type="entry name" value="PROPHAGE BACTOPRENOL-LINKED GLUCOSE TRANSLOCASE HOMOLOG"/>
    <property type="match status" value="1"/>
</dbReference>
<dbReference type="GO" id="GO:0000271">
    <property type="term" value="P:polysaccharide biosynthetic process"/>
    <property type="evidence" value="ECO:0007669"/>
    <property type="project" value="InterPro"/>
</dbReference>
<dbReference type="EMBL" id="LNAM01000090">
    <property type="protein sequence ID" value="KSV59765.1"/>
    <property type="molecule type" value="Genomic_DNA"/>
</dbReference>
<evidence type="ECO:0000313" key="9">
    <source>
        <dbReference type="Proteomes" id="UP000054874"/>
    </source>
</evidence>
<evidence type="ECO:0000256" key="4">
    <source>
        <dbReference type="ARBA" id="ARBA00022989"/>
    </source>
</evidence>
<organism evidence="8 9">
    <name type="scientific">Acetivibrio ethanolgignens</name>
    <dbReference type="NCBI Taxonomy" id="290052"/>
    <lineage>
        <taxon>Bacteria</taxon>
        <taxon>Bacillati</taxon>
        <taxon>Bacillota</taxon>
        <taxon>Clostridia</taxon>
        <taxon>Eubacteriales</taxon>
        <taxon>Oscillospiraceae</taxon>
        <taxon>Acetivibrio</taxon>
    </lineage>
</organism>
<evidence type="ECO:0000256" key="1">
    <source>
        <dbReference type="ARBA" id="ARBA00004141"/>
    </source>
</evidence>
<evidence type="ECO:0000256" key="5">
    <source>
        <dbReference type="ARBA" id="ARBA00023136"/>
    </source>
</evidence>
<comment type="caution">
    <text evidence="8">The sequence shown here is derived from an EMBL/GenBank/DDBJ whole genome shotgun (WGS) entry which is preliminary data.</text>
</comment>
<keyword evidence="3 6" id="KW-0812">Transmembrane</keyword>
<keyword evidence="9" id="KW-1185">Reference proteome</keyword>
<keyword evidence="4 6" id="KW-1133">Transmembrane helix</keyword>
<dbReference type="OrthoDB" id="361483at2"/>
<name>A0A0V8QGP8_9FIRM</name>